<dbReference type="Proteomes" id="UP000823769">
    <property type="component" value="Unassembled WGS sequence"/>
</dbReference>
<accession>A0A9D9IWT0</accession>
<organism evidence="1 2">
    <name type="scientific">Candidatus Cryptobacteroides avistercoris</name>
    <dbReference type="NCBI Taxonomy" id="2840758"/>
    <lineage>
        <taxon>Bacteria</taxon>
        <taxon>Pseudomonadati</taxon>
        <taxon>Bacteroidota</taxon>
        <taxon>Bacteroidia</taxon>
        <taxon>Bacteroidales</taxon>
        <taxon>Candidatus Cryptobacteroides</taxon>
    </lineage>
</organism>
<reference evidence="1" key="2">
    <citation type="journal article" date="2021" name="PeerJ">
        <title>Extensive microbial diversity within the chicken gut microbiome revealed by metagenomics and culture.</title>
        <authorList>
            <person name="Gilroy R."/>
            <person name="Ravi A."/>
            <person name="Getino M."/>
            <person name="Pursley I."/>
            <person name="Horton D.L."/>
            <person name="Alikhan N.F."/>
            <person name="Baker D."/>
            <person name="Gharbi K."/>
            <person name="Hall N."/>
            <person name="Watson M."/>
            <person name="Adriaenssens E.M."/>
            <person name="Foster-Nyarko E."/>
            <person name="Jarju S."/>
            <person name="Secka A."/>
            <person name="Antonio M."/>
            <person name="Oren A."/>
            <person name="Chaudhuri R.R."/>
            <person name="La Ragione R."/>
            <person name="Hildebrand F."/>
            <person name="Pallen M.J."/>
        </authorList>
    </citation>
    <scope>NUCLEOTIDE SEQUENCE</scope>
    <source>
        <strain evidence="1">B3-1481</strain>
    </source>
</reference>
<evidence type="ECO:0000313" key="1">
    <source>
        <dbReference type="EMBL" id="MBO8479501.1"/>
    </source>
</evidence>
<proteinExistence type="predicted"/>
<reference evidence="1" key="1">
    <citation type="submission" date="2020-10" db="EMBL/GenBank/DDBJ databases">
        <authorList>
            <person name="Gilroy R."/>
        </authorList>
    </citation>
    <scope>NUCLEOTIDE SEQUENCE</scope>
    <source>
        <strain evidence="1">B3-1481</strain>
    </source>
</reference>
<gene>
    <name evidence="1" type="ORF">IAB76_00085</name>
</gene>
<dbReference type="InterPro" id="IPR032675">
    <property type="entry name" value="LRR_dom_sf"/>
</dbReference>
<dbReference type="EMBL" id="JADILW010000003">
    <property type="protein sequence ID" value="MBO8479501.1"/>
    <property type="molecule type" value="Genomic_DNA"/>
</dbReference>
<protein>
    <submittedName>
        <fullName evidence="1">Uncharacterized protein</fullName>
    </submittedName>
</protein>
<sequence>MGQIIIKARALDWTEGNVGHVHVLLDGGTCKVDWGDGHTSGMAARGLEWVTSDHVYPEGSRKSGDRFYIVISSCSENITGILASKGEMQVEDIDISGCQSLTYFHASWLIDHFDLGKNPGIRKIELQGKACALADFSNSRELRELSVEYGDAGFTRLDLTGCGKLETLNCRLNNHLTRIAISNRSALKEVVYESTPLVGRCLEVLDRIVVRQNGGTVTEAAGELD</sequence>
<evidence type="ECO:0000313" key="2">
    <source>
        <dbReference type="Proteomes" id="UP000823769"/>
    </source>
</evidence>
<dbReference type="AlphaFoldDB" id="A0A9D9IWT0"/>
<comment type="caution">
    <text evidence="1">The sequence shown here is derived from an EMBL/GenBank/DDBJ whole genome shotgun (WGS) entry which is preliminary data.</text>
</comment>
<name>A0A9D9IWT0_9BACT</name>
<dbReference type="Gene3D" id="3.80.10.10">
    <property type="entry name" value="Ribonuclease Inhibitor"/>
    <property type="match status" value="1"/>
</dbReference>